<gene>
    <name evidence="1" type="ORF">AOLFYP35_01153</name>
</gene>
<dbReference type="EMBL" id="CACRSM010000002">
    <property type="protein sequence ID" value="VYS99934.1"/>
    <property type="molecule type" value="Genomic_DNA"/>
</dbReference>
<proteinExistence type="predicted"/>
<protein>
    <recommendedName>
        <fullName evidence="2">Mycothiol system anti-sigma-R factor</fullName>
    </recommendedName>
</protein>
<organism evidence="1">
    <name type="scientific">Schaalia odontolytica</name>
    <dbReference type="NCBI Taxonomy" id="1660"/>
    <lineage>
        <taxon>Bacteria</taxon>
        <taxon>Bacillati</taxon>
        <taxon>Actinomycetota</taxon>
        <taxon>Actinomycetes</taxon>
        <taxon>Actinomycetales</taxon>
        <taxon>Actinomycetaceae</taxon>
        <taxon>Schaalia</taxon>
    </lineage>
</organism>
<sequence length="101" mass="11700">MQIDDHRACQELHDHLYEVIDFLDREECQEHITTDCLKVPALRAQLLEHISRCSHCQESMYTERYVRSLLAHCLDEPAPASLRARIVSKTCVTVSWSSTES</sequence>
<name>A0A6N2T2Y7_9ACTO</name>
<evidence type="ECO:0000313" key="1">
    <source>
        <dbReference type="EMBL" id="VYS99934.1"/>
    </source>
</evidence>
<dbReference type="AlphaFoldDB" id="A0A6N2T2Y7"/>
<evidence type="ECO:0008006" key="2">
    <source>
        <dbReference type="Google" id="ProtNLM"/>
    </source>
</evidence>
<reference evidence="1" key="1">
    <citation type="submission" date="2019-11" db="EMBL/GenBank/DDBJ databases">
        <authorList>
            <person name="Feng L."/>
        </authorList>
    </citation>
    <scope>NUCLEOTIDE SEQUENCE</scope>
    <source>
        <strain evidence="1">AodontolyticusLFYP35</strain>
    </source>
</reference>
<accession>A0A6N2T2Y7</accession>